<evidence type="ECO:0000313" key="1">
    <source>
        <dbReference type="EMBL" id="KAI0046649.1"/>
    </source>
</evidence>
<dbReference type="Proteomes" id="UP000814033">
    <property type="component" value="Unassembled WGS sequence"/>
</dbReference>
<reference evidence="1" key="2">
    <citation type="journal article" date="2022" name="New Phytol.">
        <title>Evolutionary transition to the ectomycorrhizal habit in the genomes of a hyperdiverse lineage of mushroom-forming fungi.</title>
        <authorList>
            <person name="Looney B."/>
            <person name="Miyauchi S."/>
            <person name="Morin E."/>
            <person name="Drula E."/>
            <person name="Courty P.E."/>
            <person name="Kohler A."/>
            <person name="Kuo A."/>
            <person name="LaButti K."/>
            <person name="Pangilinan J."/>
            <person name="Lipzen A."/>
            <person name="Riley R."/>
            <person name="Andreopoulos W."/>
            <person name="He G."/>
            <person name="Johnson J."/>
            <person name="Nolan M."/>
            <person name="Tritt A."/>
            <person name="Barry K.W."/>
            <person name="Grigoriev I.V."/>
            <person name="Nagy L.G."/>
            <person name="Hibbett D."/>
            <person name="Henrissat B."/>
            <person name="Matheny P.B."/>
            <person name="Labbe J."/>
            <person name="Martin F.M."/>
        </authorList>
    </citation>
    <scope>NUCLEOTIDE SEQUENCE</scope>
    <source>
        <strain evidence="1">FP105234-sp</strain>
    </source>
</reference>
<name>A0ACB8RRM6_9AGAM</name>
<proteinExistence type="predicted"/>
<accession>A0ACB8RRM6</accession>
<gene>
    <name evidence="1" type="ORF">FA95DRAFT_1559874</name>
</gene>
<protein>
    <submittedName>
        <fullName evidence="1">Uncharacterized protein</fullName>
    </submittedName>
</protein>
<dbReference type="EMBL" id="MU275920">
    <property type="protein sequence ID" value="KAI0046649.1"/>
    <property type="molecule type" value="Genomic_DNA"/>
</dbReference>
<comment type="caution">
    <text evidence="1">The sequence shown here is derived from an EMBL/GenBank/DDBJ whole genome shotgun (WGS) entry which is preliminary data.</text>
</comment>
<keyword evidence="2" id="KW-1185">Reference proteome</keyword>
<evidence type="ECO:0000313" key="2">
    <source>
        <dbReference type="Proteomes" id="UP000814033"/>
    </source>
</evidence>
<reference evidence="1" key="1">
    <citation type="submission" date="2021-02" db="EMBL/GenBank/DDBJ databases">
        <authorList>
            <consortium name="DOE Joint Genome Institute"/>
            <person name="Ahrendt S."/>
            <person name="Looney B.P."/>
            <person name="Miyauchi S."/>
            <person name="Morin E."/>
            <person name="Drula E."/>
            <person name="Courty P.E."/>
            <person name="Chicoki N."/>
            <person name="Fauchery L."/>
            <person name="Kohler A."/>
            <person name="Kuo A."/>
            <person name="Labutti K."/>
            <person name="Pangilinan J."/>
            <person name="Lipzen A."/>
            <person name="Riley R."/>
            <person name="Andreopoulos W."/>
            <person name="He G."/>
            <person name="Johnson J."/>
            <person name="Barry K.W."/>
            <person name="Grigoriev I.V."/>
            <person name="Nagy L."/>
            <person name="Hibbett D."/>
            <person name="Henrissat B."/>
            <person name="Matheny P.B."/>
            <person name="Labbe J."/>
            <person name="Martin F."/>
        </authorList>
    </citation>
    <scope>NUCLEOTIDE SEQUENCE</scope>
    <source>
        <strain evidence="1">FP105234-sp</strain>
    </source>
</reference>
<organism evidence="1 2">
    <name type="scientific">Auriscalpium vulgare</name>
    <dbReference type="NCBI Taxonomy" id="40419"/>
    <lineage>
        <taxon>Eukaryota</taxon>
        <taxon>Fungi</taxon>
        <taxon>Dikarya</taxon>
        <taxon>Basidiomycota</taxon>
        <taxon>Agaricomycotina</taxon>
        <taxon>Agaricomycetes</taxon>
        <taxon>Russulales</taxon>
        <taxon>Auriscalpiaceae</taxon>
        <taxon>Auriscalpium</taxon>
    </lineage>
</organism>
<sequence>MPTATATRPFKSSSAAARDPPPHKTRIVRRRGRGKDGIYSDDEIEREARSDSESDDSSLDSASDSETEPASEDVPSNGHPDVIIPTTADTPQPDGVQIAKVSQTTLWSEMVADEAANGTADLPVVDFADLGAETAALTRTKPARPRKAPKAAKKPPLARAASAPSPITAPSTSATPSEPPVAEPAPSPEPSTSQQPSEPPRRPGHTARQAYQDRLESDPSYVPTVGEFWSHDERLLDKDLRSLSGWWRGRWQGGPRGRGFGVRGRGRGGFFPPRNGPPPENEPAAPPPVEEVPPVERAWTHDGFEEMKKRDERRAASMEAQRGVRGGFRGARGGFVAGRGRGFARGGFSPGPGFSPRSGPPADSSSPTPRIWYAVKPERVWTKHHELFLYSDPALKPKPGQGPGYRVKLPGGKKDTVIRTAPRPWPPAPPRSPSPKPTTTDAPEATFTVKLPKRTPRVKIAEPEVSSSIPAPAPAAEPHPAMEDVATAPEPPMDDPFTLRQPPPPTVIPLPPPSSTKAPIASGSHSRSPSVYSGPPQASSTTADLPIAQPVPNGTDASWQPPDVQQENATSGEDARPAPPVLAPLQTSFSPTPSYGSPYGYAPGLPPGIALNQLGIPYELATGRAVYLQPSPAPMPVYTQPHVMPFVPHHVHHASHASLSGSPDFLHSPSPPVPAFGEPPIFAPPRQSSRIEIRRPGAEDAGKKSTSPRPPKPSKLRASIAAPEFHPQQPPAPVQQQATPPQEYYYGVPAPEQQPQVDMNGNVMPAYPAYQQQYYYPEQYGYAPGAYVEMPPQPVQYEAYGGADPRAPQPVYY</sequence>